<protein>
    <submittedName>
        <fullName evidence="1">Folate-biopterin transporter</fullName>
    </submittedName>
</protein>
<dbReference type="Proteomes" id="UP001558632">
    <property type="component" value="Unassembled WGS sequence"/>
</dbReference>
<keyword evidence="2" id="KW-1185">Reference proteome</keyword>
<accession>A0ABR3KAS3</accession>
<gene>
    <name evidence="1" type="ORF">TSPI_07802</name>
</gene>
<organism evidence="1 2">
    <name type="scientific">Trichinella spiralis</name>
    <name type="common">Trichina worm</name>
    <dbReference type="NCBI Taxonomy" id="6334"/>
    <lineage>
        <taxon>Eukaryota</taxon>
        <taxon>Metazoa</taxon>
        <taxon>Ecdysozoa</taxon>
        <taxon>Nematoda</taxon>
        <taxon>Enoplea</taxon>
        <taxon>Dorylaimia</taxon>
        <taxon>Trichinellida</taxon>
        <taxon>Trichinellidae</taxon>
        <taxon>Trichinella</taxon>
    </lineage>
</organism>
<proteinExistence type="predicted"/>
<evidence type="ECO:0000313" key="1">
    <source>
        <dbReference type="EMBL" id="KAL1231554.1"/>
    </source>
</evidence>
<comment type="caution">
    <text evidence="1">The sequence shown here is derived from an EMBL/GenBank/DDBJ whole genome shotgun (WGS) entry which is preliminary data.</text>
</comment>
<name>A0ABR3KAS3_TRISP</name>
<dbReference type="EMBL" id="JBEUSY010000458">
    <property type="protein sequence ID" value="KAL1231554.1"/>
    <property type="molecule type" value="Genomic_DNA"/>
</dbReference>
<sequence length="141" mass="16518">MLLNLTGNTAIPCAIHCQTEQVTRRSRRITFSRKSFGNFGETWKGRKKRTMIKFLFTWYATRKQQIQFLLVTAKRLHLKSKLKQKMKVASKHKELDGVGLESPFNYLEVTTECGKYEFNLSTNVNSPNDLKNHKVKLPWRL</sequence>
<reference evidence="1 2" key="1">
    <citation type="submission" date="2024-07" db="EMBL/GenBank/DDBJ databases">
        <title>Enhanced genomic and transcriptomic resources for Trichinella pseudospiralis and T. spiralis underpin the discovery of pronounced molecular differences between stages and species.</title>
        <authorList>
            <person name="Pasi K.K."/>
            <person name="La Rosa G."/>
            <person name="Gomez-Morales M.A."/>
            <person name="Tosini F."/>
            <person name="Sumanam S."/>
            <person name="Young N.D."/>
            <person name="Chang B.C."/>
            <person name="Robin G.B."/>
        </authorList>
    </citation>
    <scope>NUCLEOTIDE SEQUENCE [LARGE SCALE GENOMIC DNA]</scope>
    <source>
        <strain evidence="1">ISS534</strain>
    </source>
</reference>
<evidence type="ECO:0000313" key="2">
    <source>
        <dbReference type="Proteomes" id="UP001558632"/>
    </source>
</evidence>